<dbReference type="CDD" id="cd06558">
    <property type="entry name" value="crotonase-like"/>
    <property type="match status" value="1"/>
</dbReference>
<protein>
    <submittedName>
        <fullName evidence="4">Crotonase</fullName>
    </submittedName>
</protein>
<dbReference type="InterPro" id="IPR014748">
    <property type="entry name" value="Enoyl-CoA_hydra_C"/>
</dbReference>
<organism evidence="4 5">
    <name type="scientific">Tectimicrobiota bacterium</name>
    <dbReference type="NCBI Taxonomy" id="2528274"/>
    <lineage>
        <taxon>Bacteria</taxon>
        <taxon>Pseudomonadati</taxon>
        <taxon>Nitrospinota/Tectimicrobiota group</taxon>
        <taxon>Candidatus Tectimicrobiota</taxon>
    </lineage>
</organism>
<evidence type="ECO:0000256" key="1">
    <source>
        <dbReference type="ARBA" id="ARBA00005254"/>
    </source>
</evidence>
<dbReference type="Pfam" id="PF00378">
    <property type="entry name" value="ECH_1"/>
    <property type="match status" value="1"/>
</dbReference>
<dbReference type="GO" id="GO:0016829">
    <property type="term" value="F:lyase activity"/>
    <property type="evidence" value="ECO:0007669"/>
    <property type="project" value="UniProtKB-KW"/>
</dbReference>
<dbReference type="GO" id="GO:0006635">
    <property type="term" value="P:fatty acid beta-oxidation"/>
    <property type="evidence" value="ECO:0007669"/>
    <property type="project" value="TreeGrafter"/>
</dbReference>
<dbReference type="InterPro" id="IPR029045">
    <property type="entry name" value="ClpP/crotonase-like_dom_sf"/>
</dbReference>
<name>A0A938B5T2_UNCTE</name>
<evidence type="ECO:0000256" key="2">
    <source>
        <dbReference type="ARBA" id="ARBA00023239"/>
    </source>
</evidence>
<comment type="similarity">
    <text evidence="1 3">Belongs to the enoyl-CoA hydratase/isomerase family.</text>
</comment>
<dbReference type="Gene3D" id="3.90.226.10">
    <property type="entry name" value="2-enoyl-CoA Hydratase, Chain A, domain 1"/>
    <property type="match status" value="1"/>
</dbReference>
<accession>A0A938B5T2</accession>
<gene>
    <name evidence="4" type="ORF">FJZ47_19555</name>
</gene>
<evidence type="ECO:0000313" key="4">
    <source>
        <dbReference type="EMBL" id="MBM3225973.1"/>
    </source>
</evidence>
<keyword evidence="2" id="KW-0456">Lyase</keyword>
<sequence length="279" mass="30278">MAPLYGVMPASHFVSPLCIGEPMADEILCTIQESIATLTLNRPEKRNAINSAMMEQLTRCLHELEHHSAVRVVVVRGAGTVFSAGRDLREMGQQQQSGEAPRADIVAVFHQLEALRHPTIAMVQGDALAGGCEMALHCDLRIAADTAHFGMPLARRGLMVPFALTCKLVEVIGTALTKQFLLTAQPIVASRAYEIGLVHQVVPLADLEEATYAMARSVAENAPLALQGTKTAIHRAVSQSAHIPHADLDELVEQVRHSADAREGVRAWIEKRPPVFRGV</sequence>
<dbReference type="Proteomes" id="UP000712673">
    <property type="component" value="Unassembled WGS sequence"/>
</dbReference>
<dbReference type="SUPFAM" id="SSF52096">
    <property type="entry name" value="ClpP/crotonase"/>
    <property type="match status" value="1"/>
</dbReference>
<dbReference type="InterPro" id="IPR018376">
    <property type="entry name" value="Enoyl-CoA_hyd/isom_CS"/>
</dbReference>
<dbReference type="Gene3D" id="1.10.12.10">
    <property type="entry name" value="Lyase 2-enoyl-coa Hydratase, Chain A, domain 2"/>
    <property type="match status" value="1"/>
</dbReference>
<dbReference type="PANTHER" id="PTHR11941:SF54">
    <property type="entry name" value="ENOYL-COA HYDRATASE, MITOCHONDRIAL"/>
    <property type="match status" value="1"/>
</dbReference>
<evidence type="ECO:0000313" key="5">
    <source>
        <dbReference type="Proteomes" id="UP000712673"/>
    </source>
</evidence>
<dbReference type="AlphaFoldDB" id="A0A938B5T2"/>
<evidence type="ECO:0000256" key="3">
    <source>
        <dbReference type="RuleBase" id="RU003707"/>
    </source>
</evidence>
<dbReference type="InterPro" id="IPR001753">
    <property type="entry name" value="Enoyl-CoA_hydra/iso"/>
</dbReference>
<dbReference type="PANTHER" id="PTHR11941">
    <property type="entry name" value="ENOYL-COA HYDRATASE-RELATED"/>
    <property type="match status" value="1"/>
</dbReference>
<proteinExistence type="inferred from homology"/>
<reference evidence="4" key="1">
    <citation type="submission" date="2019-03" db="EMBL/GenBank/DDBJ databases">
        <title>Lake Tanganyika Metagenome-Assembled Genomes (MAGs).</title>
        <authorList>
            <person name="Tran P."/>
        </authorList>
    </citation>
    <scope>NUCLEOTIDE SEQUENCE</scope>
    <source>
        <strain evidence="4">K_DeepCast_65m_m2_066</strain>
    </source>
</reference>
<dbReference type="PROSITE" id="PS00166">
    <property type="entry name" value="ENOYL_COA_HYDRATASE"/>
    <property type="match status" value="1"/>
</dbReference>
<comment type="caution">
    <text evidence="4">The sequence shown here is derived from an EMBL/GenBank/DDBJ whole genome shotgun (WGS) entry which is preliminary data.</text>
</comment>
<dbReference type="EMBL" id="VGLS01000744">
    <property type="protein sequence ID" value="MBM3225973.1"/>
    <property type="molecule type" value="Genomic_DNA"/>
</dbReference>